<dbReference type="Proteomes" id="UP001596410">
    <property type="component" value="Unassembled WGS sequence"/>
</dbReference>
<sequence>MSNVQQLIRRDGIRQLVTGGILIALMIFFIVAIFLTGFSSLLLSSIYSIVFGIMGIAVFRSGWRDYLQANNSEGFIKDSTHDVFDQLPARMYIGHEFSTIFHACLYDMDGKLYSEIKQSQQFDLKFFRPFILWFSGSSMMPASYQMYGENGQPSYSIDKKGGFHYKGYVQHPEGVFIAYTTHEKQKKSGRSIYRYIEGDDCRWQAEGDAVIGHLQVKDEEGRLWAMIKRDAIPREAVDRFEKTPGYLVEWKIRKQVPHSLIAFLFLLQTNTGV</sequence>
<keyword evidence="1" id="KW-1133">Transmembrane helix</keyword>
<organism evidence="3 4">
    <name type="scientific">Halobacillus seohaensis</name>
    <dbReference type="NCBI Taxonomy" id="447421"/>
    <lineage>
        <taxon>Bacteria</taxon>
        <taxon>Bacillati</taxon>
        <taxon>Bacillota</taxon>
        <taxon>Bacilli</taxon>
        <taxon>Bacillales</taxon>
        <taxon>Bacillaceae</taxon>
        <taxon>Halobacillus</taxon>
    </lineage>
</organism>
<evidence type="ECO:0000313" key="3">
    <source>
        <dbReference type="EMBL" id="MFC7064108.1"/>
    </source>
</evidence>
<keyword evidence="1" id="KW-0472">Membrane</keyword>
<feature type="transmembrane region" description="Helical" evidence="1">
    <location>
        <begin position="41"/>
        <end position="59"/>
    </location>
</feature>
<gene>
    <name evidence="3" type="ORF">ACFQIC_20135</name>
</gene>
<name>A0ABW2EPH8_9BACI</name>
<keyword evidence="4" id="KW-1185">Reference proteome</keyword>
<dbReference type="RefSeq" id="WP_204708277.1">
    <property type="nucleotide sequence ID" value="NZ_JBHSZV010000062.1"/>
</dbReference>
<dbReference type="EMBL" id="JBHSZV010000062">
    <property type="protein sequence ID" value="MFC7064108.1"/>
    <property type="molecule type" value="Genomic_DNA"/>
</dbReference>
<keyword evidence="1" id="KW-0812">Transmembrane</keyword>
<accession>A0ABW2EPH8</accession>
<dbReference type="PROSITE" id="PS50008">
    <property type="entry name" value="PIPLC_Y_DOMAIN"/>
    <property type="match status" value="1"/>
</dbReference>
<evidence type="ECO:0000256" key="1">
    <source>
        <dbReference type="SAM" id="Phobius"/>
    </source>
</evidence>
<evidence type="ECO:0000259" key="2">
    <source>
        <dbReference type="PROSITE" id="PS50008"/>
    </source>
</evidence>
<evidence type="ECO:0000313" key="4">
    <source>
        <dbReference type="Proteomes" id="UP001596410"/>
    </source>
</evidence>
<dbReference type="InterPro" id="IPR001711">
    <property type="entry name" value="PLipase_C_Pinositol-sp_Y"/>
</dbReference>
<feature type="domain" description="PI-PLC Y-box" evidence="2">
    <location>
        <begin position="118"/>
        <end position="173"/>
    </location>
</feature>
<comment type="caution">
    <text evidence="3">The sequence shown here is derived from an EMBL/GenBank/DDBJ whole genome shotgun (WGS) entry which is preliminary data.</text>
</comment>
<feature type="transmembrane region" description="Helical" evidence="1">
    <location>
        <begin position="12"/>
        <end position="35"/>
    </location>
</feature>
<reference evidence="4" key="1">
    <citation type="journal article" date="2019" name="Int. J. Syst. Evol. Microbiol.">
        <title>The Global Catalogue of Microorganisms (GCM) 10K type strain sequencing project: providing services to taxonomists for standard genome sequencing and annotation.</title>
        <authorList>
            <consortium name="The Broad Institute Genomics Platform"/>
            <consortium name="The Broad Institute Genome Sequencing Center for Infectious Disease"/>
            <person name="Wu L."/>
            <person name="Ma J."/>
        </authorList>
    </citation>
    <scope>NUCLEOTIDE SEQUENCE [LARGE SCALE GENOMIC DNA]</scope>
    <source>
        <strain evidence="4">CGMCC 4.1621</strain>
    </source>
</reference>
<proteinExistence type="predicted"/>
<protein>
    <recommendedName>
        <fullName evidence="2">PI-PLC Y-box domain-containing protein</fullName>
    </recommendedName>
</protein>